<accession>A0A941FJU0</accession>
<keyword evidence="1" id="KW-0472">Membrane</keyword>
<proteinExistence type="predicted"/>
<feature type="transmembrane region" description="Helical" evidence="1">
    <location>
        <begin position="12"/>
        <end position="33"/>
    </location>
</feature>
<keyword evidence="1" id="KW-0812">Transmembrane</keyword>
<keyword evidence="1" id="KW-1133">Transmembrane helix</keyword>
<gene>
    <name evidence="2" type="ORF">KEH51_17870</name>
</gene>
<organism evidence="2 3">
    <name type="scientific">Peribacillus frigoritolerans</name>
    <dbReference type="NCBI Taxonomy" id="450367"/>
    <lineage>
        <taxon>Bacteria</taxon>
        <taxon>Bacillati</taxon>
        <taxon>Bacillota</taxon>
        <taxon>Bacilli</taxon>
        <taxon>Bacillales</taxon>
        <taxon>Bacillaceae</taxon>
        <taxon>Peribacillus</taxon>
    </lineage>
</organism>
<sequence>MLLLTVSLAEFMAPGKAGILYIFLFINCGLWILLGYKLKLLHFSIAGSLGALVTLYFLII</sequence>
<evidence type="ECO:0000313" key="3">
    <source>
        <dbReference type="Proteomes" id="UP000680045"/>
    </source>
</evidence>
<name>A0A941FJU0_9BACI</name>
<protein>
    <submittedName>
        <fullName evidence="2">Uncharacterized protein</fullName>
    </submittedName>
</protein>
<reference evidence="2" key="1">
    <citation type="submission" date="2021-04" db="EMBL/GenBank/DDBJ databases">
        <title>Whole genome sequencing of Enterococci isolates from hospitalized patients.</title>
        <authorList>
            <person name="Ogoti B.M."/>
            <person name="Onyambu F.G."/>
        </authorList>
    </citation>
    <scope>NUCLEOTIDE SEQUENCE</scope>
    <source>
        <strain evidence="2">242</strain>
    </source>
</reference>
<dbReference type="AlphaFoldDB" id="A0A941FJU0"/>
<evidence type="ECO:0000256" key="1">
    <source>
        <dbReference type="SAM" id="Phobius"/>
    </source>
</evidence>
<comment type="caution">
    <text evidence="2">The sequence shown here is derived from an EMBL/GenBank/DDBJ whole genome shotgun (WGS) entry which is preliminary data.</text>
</comment>
<dbReference type="EMBL" id="JAGTPW010000033">
    <property type="protein sequence ID" value="MBR8645369.1"/>
    <property type="molecule type" value="Genomic_DNA"/>
</dbReference>
<dbReference type="Proteomes" id="UP000680045">
    <property type="component" value="Unassembled WGS sequence"/>
</dbReference>
<feature type="transmembrane region" description="Helical" evidence="1">
    <location>
        <begin position="40"/>
        <end position="59"/>
    </location>
</feature>
<evidence type="ECO:0000313" key="2">
    <source>
        <dbReference type="EMBL" id="MBR8645369.1"/>
    </source>
</evidence>